<evidence type="ECO:0000256" key="1">
    <source>
        <dbReference type="SAM" id="SignalP"/>
    </source>
</evidence>
<dbReference type="Pfam" id="PF09253">
    <property type="entry name" value="Ole_e_6"/>
    <property type="match status" value="1"/>
</dbReference>
<dbReference type="KEGG" id="jcu:105650718"/>
<dbReference type="SUPFAM" id="SSF111388">
    <property type="entry name" value="Pollen allergen ole e 6"/>
    <property type="match status" value="1"/>
</dbReference>
<keyword evidence="1" id="KW-0732">Signal</keyword>
<evidence type="ECO:0000313" key="3">
    <source>
        <dbReference type="Proteomes" id="UP000027138"/>
    </source>
</evidence>
<dbReference type="EMBL" id="KK914251">
    <property type="protein sequence ID" value="KDP44441.1"/>
    <property type="molecule type" value="Genomic_DNA"/>
</dbReference>
<dbReference type="Gene3D" id="1.10.287.720">
    <property type="entry name" value="Pollen allergen ole e 6"/>
    <property type="match status" value="1"/>
</dbReference>
<dbReference type="InterPro" id="IPR015333">
    <property type="entry name" value="Pollen_allergen_ole-e-6"/>
</dbReference>
<proteinExistence type="predicted"/>
<sequence length="83" mass="8847">MANKVAAVLVMCLVVVTLFELPMQAEGDKFGSCFNNCEKECIAGGMSQSDCEMKCDTDCFNKDVAARVEAAELAPGAVPKQHS</sequence>
<feature type="signal peptide" evidence="1">
    <location>
        <begin position="1"/>
        <end position="27"/>
    </location>
</feature>
<dbReference type="AlphaFoldDB" id="A0A067L7K7"/>
<dbReference type="PANTHER" id="PTHR35632">
    <property type="entry name" value="MAJOR POLLEN ALLERGEN OLE E 6-LIKE"/>
    <property type="match status" value="1"/>
</dbReference>
<dbReference type="InterPro" id="IPR036466">
    <property type="entry name" value="Pollen_allergen_ole-e-6_sf"/>
</dbReference>
<name>A0A067L7K7_JATCU</name>
<dbReference type="Proteomes" id="UP000027138">
    <property type="component" value="Unassembled WGS sequence"/>
</dbReference>
<gene>
    <name evidence="2" type="ORF">JCGZ_16274</name>
</gene>
<protein>
    <recommendedName>
        <fullName evidence="4">Major pollen allergen Ole e 6-like</fullName>
    </recommendedName>
</protein>
<dbReference type="OrthoDB" id="1869791at2759"/>
<reference evidence="2 3" key="1">
    <citation type="journal article" date="2014" name="PLoS ONE">
        <title>Global Analysis of Gene Expression Profiles in Physic Nut (Jatropha curcas L.) Seedlings Exposed to Salt Stress.</title>
        <authorList>
            <person name="Zhang L."/>
            <person name="Zhang C."/>
            <person name="Wu P."/>
            <person name="Chen Y."/>
            <person name="Li M."/>
            <person name="Jiang H."/>
            <person name="Wu G."/>
        </authorList>
    </citation>
    <scope>NUCLEOTIDE SEQUENCE [LARGE SCALE GENOMIC DNA]</scope>
    <source>
        <strain evidence="3">cv. GZQX0401</strain>
        <tissue evidence="2">Young leaves</tissue>
    </source>
</reference>
<evidence type="ECO:0000313" key="2">
    <source>
        <dbReference type="EMBL" id="KDP44441.1"/>
    </source>
</evidence>
<dbReference type="PANTHER" id="PTHR35632:SF7">
    <property type="entry name" value="MAJOR POLLEN ALLERGEN OLE E 6-LIKE"/>
    <property type="match status" value="1"/>
</dbReference>
<keyword evidence="3" id="KW-1185">Reference proteome</keyword>
<accession>A0A067L7K7</accession>
<feature type="chain" id="PRO_5001640211" description="Major pollen allergen Ole e 6-like" evidence="1">
    <location>
        <begin position="28"/>
        <end position="83"/>
    </location>
</feature>
<evidence type="ECO:0008006" key="4">
    <source>
        <dbReference type="Google" id="ProtNLM"/>
    </source>
</evidence>
<organism evidence="2 3">
    <name type="scientific">Jatropha curcas</name>
    <name type="common">Barbados nut</name>
    <dbReference type="NCBI Taxonomy" id="180498"/>
    <lineage>
        <taxon>Eukaryota</taxon>
        <taxon>Viridiplantae</taxon>
        <taxon>Streptophyta</taxon>
        <taxon>Embryophyta</taxon>
        <taxon>Tracheophyta</taxon>
        <taxon>Spermatophyta</taxon>
        <taxon>Magnoliopsida</taxon>
        <taxon>eudicotyledons</taxon>
        <taxon>Gunneridae</taxon>
        <taxon>Pentapetalae</taxon>
        <taxon>rosids</taxon>
        <taxon>fabids</taxon>
        <taxon>Malpighiales</taxon>
        <taxon>Euphorbiaceae</taxon>
        <taxon>Crotonoideae</taxon>
        <taxon>Jatropheae</taxon>
        <taxon>Jatropha</taxon>
    </lineage>
</organism>